<dbReference type="Gene3D" id="3.30.565.10">
    <property type="entry name" value="Histidine kinase-like ATPase, C-terminal domain"/>
    <property type="match status" value="1"/>
</dbReference>
<dbReference type="EMBL" id="JACLYY010000001">
    <property type="protein sequence ID" value="MBM6736647.1"/>
    <property type="molecule type" value="Genomic_DNA"/>
</dbReference>
<evidence type="ECO:0000313" key="8">
    <source>
        <dbReference type="Proteomes" id="UP000716906"/>
    </source>
</evidence>
<dbReference type="PRINTS" id="PR00344">
    <property type="entry name" value="BCTRLSENSOR"/>
</dbReference>
<dbReference type="InterPro" id="IPR003661">
    <property type="entry name" value="HisK_dim/P_dom"/>
</dbReference>
<dbReference type="SMART" id="SM00388">
    <property type="entry name" value="HisKA"/>
    <property type="match status" value="1"/>
</dbReference>
<dbReference type="InterPro" id="IPR036097">
    <property type="entry name" value="HisK_dim/P_sf"/>
</dbReference>
<dbReference type="Pfam" id="PF00512">
    <property type="entry name" value="HisKA"/>
    <property type="match status" value="1"/>
</dbReference>
<evidence type="ECO:0000256" key="5">
    <source>
        <dbReference type="ARBA" id="ARBA00023012"/>
    </source>
</evidence>
<dbReference type="PANTHER" id="PTHR43547:SF2">
    <property type="entry name" value="HYBRID SIGNAL TRANSDUCTION HISTIDINE KINASE C"/>
    <property type="match status" value="1"/>
</dbReference>
<evidence type="ECO:0000256" key="1">
    <source>
        <dbReference type="ARBA" id="ARBA00000085"/>
    </source>
</evidence>
<reference evidence="7 8" key="1">
    <citation type="journal article" date="2021" name="Sci. Rep.">
        <title>The distribution of antibiotic resistance genes in chicken gut microbiota commensals.</title>
        <authorList>
            <person name="Juricova H."/>
            <person name="Matiasovicova J."/>
            <person name="Kubasova T."/>
            <person name="Cejkova D."/>
            <person name="Rychlik I."/>
        </authorList>
    </citation>
    <scope>NUCLEOTIDE SEQUENCE [LARGE SCALE GENOMIC DNA]</scope>
    <source>
        <strain evidence="7 8">An773</strain>
    </source>
</reference>
<dbReference type="RefSeq" id="WP_205155601.1">
    <property type="nucleotide sequence ID" value="NZ_JACLYY010000001.1"/>
</dbReference>
<dbReference type="SUPFAM" id="SSF55874">
    <property type="entry name" value="ATPase domain of HSP90 chaperone/DNA topoisomerase II/histidine kinase"/>
    <property type="match status" value="1"/>
</dbReference>
<dbReference type="Gene3D" id="1.10.287.130">
    <property type="match status" value="1"/>
</dbReference>
<name>A0ABS2E4V7_9FIRM</name>
<keyword evidence="4 7" id="KW-0808">Transferase</keyword>
<dbReference type="EC" id="2.7.13.3" evidence="2"/>
<dbReference type="CDD" id="cd00075">
    <property type="entry name" value="HATPase"/>
    <property type="match status" value="1"/>
</dbReference>
<comment type="catalytic activity">
    <reaction evidence="1">
        <text>ATP + protein L-histidine = ADP + protein N-phospho-L-histidine.</text>
        <dbReference type="EC" id="2.7.13.3"/>
    </reaction>
</comment>
<evidence type="ECO:0000259" key="6">
    <source>
        <dbReference type="PROSITE" id="PS50109"/>
    </source>
</evidence>
<evidence type="ECO:0000256" key="3">
    <source>
        <dbReference type="ARBA" id="ARBA00022553"/>
    </source>
</evidence>
<evidence type="ECO:0000256" key="2">
    <source>
        <dbReference type="ARBA" id="ARBA00012438"/>
    </source>
</evidence>
<keyword evidence="5" id="KW-0902">Two-component regulatory system</keyword>
<proteinExistence type="predicted"/>
<dbReference type="GO" id="GO:0016301">
    <property type="term" value="F:kinase activity"/>
    <property type="evidence" value="ECO:0007669"/>
    <property type="project" value="UniProtKB-KW"/>
</dbReference>
<dbReference type="PANTHER" id="PTHR43547">
    <property type="entry name" value="TWO-COMPONENT HISTIDINE KINASE"/>
    <property type="match status" value="1"/>
</dbReference>
<dbReference type="SUPFAM" id="SSF47384">
    <property type="entry name" value="Homodimeric domain of signal transducing histidine kinase"/>
    <property type="match status" value="1"/>
</dbReference>
<feature type="domain" description="Histidine kinase" evidence="6">
    <location>
        <begin position="96"/>
        <end position="310"/>
    </location>
</feature>
<protein>
    <recommendedName>
        <fullName evidence="2">histidine kinase</fullName>
        <ecNumber evidence="2">2.7.13.3</ecNumber>
    </recommendedName>
</protein>
<dbReference type="InterPro" id="IPR004358">
    <property type="entry name" value="Sig_transdc_His_kin-like_C"/>
</dbReference>
<sequence length="312" mass="35389">MTREQTLLALCLLLLAAALAALLGMLRFRRQYFRLYREVQLCQRALLADQPLPEGSCQEGAPSAVQDDFARIMKKFRRERQEAREDRDAVRELTSNLSHQLKTPLANIRLYQELLKSPELPPGRRQCLENRLEEQTDRLDRLLTALFKMMDLERGAAAPSPANIPVLSAVRRAVESVLPRADQKHIRIRMEPFPDAPLLHDPAWTEEVFANILENAVKYAPEGSVVTLSMECFETYGAVRVQDRGPGIPKEEYTKIFQKFYRGSSSSGKEGWGIGLYLARLLVEREHGYITVSSEPGKGSTFSVFLPLMTEV</sequence>
<keyword evidence="4 7" id="KW-0418">Kinase</keyword>
<gene>
    <name evidence="7" type="ORF">H7U36_00790</name>
</gene>
<dbReference type="CDD" id="cd00082">
    <property type="entry name" value="HisKA"/>
    <property type="match status" value="1"/>
</dbReference>
<keyword evidence="8" id="KW-1185">Reference proteome</keyword>
<dbReference type="InterPro" id="IPR003594">
    <property type="entry name" value="HATPase_dom"/>
</dbReference>
<dbReference type="Proteomes" id="UP000716906">
    <property type="component" value="Unassembled WGS sequence"/>
</dbReference>
<evidence type="ECO:0000256" key="4">
    <source>
        <dbReference type="ARBA" id="ARBA00022777"/>
    </source>
</evidence>
<dbReference type="Pfam" id="PF02518">
    <property type="entry name" value="HATPase_c"/>
    <property type="match status" value="1"/>
</dbReference>
<dbReference type="PROSITE" id="PS50109">
    <property type="entry name" value="HIS_KIN"/>
    <property type="match status" value="1"/>
</dbReference>
<accession>A0ABS2E4V7</accession>
<comment type="caution">
    <text evidence="7">The sequence shown here is derived from an EMBL/GenBank/DDBJ whole genome shotgun (WGS) entry which is preliminary data.</text>
</comment>
<dbReference type="SMART" id="SM00387">
    <property type="entry name" value="HATPase_c"/>
    <property type="match status" value="1"/>
</dbReference>
<organism evidence="7 8">
    <name type="scientific">Faecalicatena fissicatena</name>
    <dbReference type="NCBI Taxonomy" id="290055"/>
    <lineage>
        <taxon>Bacteria</taxon>
        <taxon>Bacillati</taxon>
        <taxon>Bacillota</taxon>
        <taxon>Clostridia</taxon>
        <taxon>Lachnospirales</taxon>
        <taxon>Lachnospiraceae</taxon>
        <taxon>Faecalicatena</taxon>
    </lineage>
</organism>
<evidence type="ECO:0000313" key="7">
    <source>
        <dbReference type="EMBL" id="MBM6736647.1"/>
    </source>
</evidence>
<keyword evidence="3" id="KW-0597">Phosphoprotein</keyword>
<dbReference type="InterPro" id="IPR005467">
    <property type="entry name" value="His_kinase_dom"/>
</dbReference>
<dbReference type="InterPro" id="IPR036890">
    <property type="entry name" value="HATPase_C_sf"/>
</dbReference>